<dbReference type="AlphaFoldDB" id="A0A6A6NR57"/>
<proteinExistence type="predicted"/>
<sequence length="398" mass="44857">MRIKPRLAPPAGGRPQFSRLVIQHPCYDNFNTLLKLPVLDEGNTIDYGTALTTCGIVCDNSYGTGWFARSRDGSSICTPGTPLESDKYPVCPSWDHWCPPSNEHSLPSGFASFQIPDAPPYLGNGGFMDDLQRRDVSCRVTGVYDGCEQAHLVPASDQDWWYKNVAGTSGFEIESALNGIFLRSDLHRLFDAGAWVPMVKENRMVVHVLRDSTVSKQFIEIFHNREMQELIGIDKQCLFARIAYSTFSLLFDFLASRRLANDNTLFKFGDDIAEWSPDACKKWFKAKSRSRNPSPTKRLRVDRDGGDGDQDTVWCTYGPNVAVDKGKCLTENERPDNTDRSRSSASDGSYDEEENLPRGRKRRRSFDDRSFPPIFNSLPRCEGSALISKYEQGFGARR</sequence>
<evidence type="ECO:0000256" key="1">
    <source>
        <dbReference type="SAM" id="MobiDB-lite"/>
    </source>
</evidence>
<dbReference type="Pfam" id="PF13391">
    <property type="entry name" value="HNH_2"/>
    <property type="match status" value="1"/>
</dbReference>
<organism evidence="3 4">
    <name type="scientific">Lineolata rhizophorae</name>
    <dbReference type="NCBI Taxonomy" id="578093"/>
    <lineage>
        <taxon>Eukaryota</taxon>
        <taxon>Fungi</taxon>
        <taxon>Dikarya</taxon>
        <taxon>Ascomycota</taxon>
        <taxon>Pezizomycotina</taxon>
        <taxon>Dothideomycetes</taxon>
        <taxon>Dothideomycetes incertae sedis</taxon>
        <taxon>Lineolatales</taxon>
        <taxon>Lineolataceae</taxon>
        <taxon>Lineolata</taxon>
    </lineage>
</organism>
<protein>
    <recommendedName>
        <fullName evidence="2">HNH nuclease domain-containing protein</fullName>
    </recommendedName>
</protein>
<reference evidence="3" key="1">
    <citation type="journal article" date="2020" name="Stud. Mycol.">
        <title>101 Dothideomycetes genomes: a test case for predicting lifestyles and emergence of pathogens.</title>
        <authorList>
            <person name="Haridas S."/>
            <person name="Albert R."/>
            <person name="Binder M."/>
            <person name="Bloem J."/>
            <person name="Labutti K."/>
            <person name="Salamov A."/>
            <person name="Andreopoulos B."/>
            <person name="Baker S."/>
            <person name="Barry K."/>
            <person name="Bills G."/>
            <person name="Bluhm B."/>
            <person name="Cannon C."/>
            <person name="Castanera R."/>
            <person name="Culley D."/>
            <person name="Daum C."/>
            <person name="Ezra D."/>
            <person name="Gonzalez J."/>
            <person name="Henrissat B."/>
            <person name="Kuo A."/>
            <person name="Liang C."/>
            <person name="Lipzen A."/>
            <person name="Lutzoni F."/>
            <person name="Magnuson J."/>
            <person name="Mondo S."/>
            <person name="Nolan M."/>
            <person name="Ohm R."/>
            <person name="Pangilinan J."/>
            <person name="Park H.-J."/>
            <person name="Ramirez L."/>
            <person name="Alfaro M."/>
            <person name="Sun H."/>
            <person name="Tritt A."/>
            <person name="Yoshinaga Y."/>
            <person name="Zwiers L.-H."/>
            <person name="Turgeon B."/>
            <person name="Goodwin S."/>
            <person name="Spatafora J."/>
            <person name="Crous P."/>
            <person name="Grigoriev I."/>
        </authorList>
    </citation>
    <scope>NUCLEOTIDE SEQUENCE</scope>
    <source>
        <strain evidence="3">ATCC 16933</strain>
    </source>
</reference>
<evidence type="ECO:0000313" key="3">
    <source>
        <dbReference type="EMBL" id="KAF2453892.1"/>
    </source>
</evidence>
<dbReference type="OrthoDB" id="3796682at2759"/>
<dbReference type="InterPro" id="IPR003615">
    <property type="entry name" value="HNH_nuc"/>
</dbReference>
<feature type="region of interest" description="Disordered" evidence="1">
    <location>
        <begin position="286"/>
        <end position="305"/>
    </location>
</feature>
<gene>
    <name evidence="3" type="ORF">BDY21DRAFT_354436</name>
</gene>
<feature type="region of interest" description="Disordered" evidence="1">
    <location>
        <begin position="326"/>
        <end position="377"/>
    </location>
</feature>
<evidence type="ECO:0000259" key="2">
    <source>
        <dbReference type="Pfam" id="PF13391"/>
    </source>
</evidence>
<evidence type="ECO:0000313" key="4">
    <source>
        <dbReference type="Proteomes" id="UP000799766"/>
    </source>
</evidence>
<keyword evidence="4" id="KW-1185">Reference proteome</keyword>
<dbReference type="Proteomes" id="UP000799766">
    <property type="component" value="Unassembled WGS sequence"/>
</dbReference>
<feature type="compositionally biased region" description="Basic and acidic residues" evidence="1">
    <location>
        <begin position="326"/>
        <end position="342"/>
    </location>
</feature>
<accession>A0A6A6NR57</accession>
<dbReference type="EMBL" id="MU001694">
    <property type="protein sequence ID" value="KAF2453892.1"/>
    <property type="molecule type" value="Genomic_DNA"/>
</dbReference>
<name>A0A6A6NR57_9PEZI</name>
<feature type="domain" description="HNH nuclease" evidence="2">
    <location>
        <begin position="138"/>
        <end position="195"/>
    </location>
</feature>